<dbReference type="OMA" id="RFNGHNK"/>
<evidence type="ECO:0000313" key="9">
    <source>
        <dbReference type="EMBL" id="CDO73398.1"/>
    </source>
</evidence>
<evidence type="ECO:0000256" key="7">
    <source>
        <dbReference type="RuleBase" id="RU368100"/>
    </source>
</evidence>
<dbReference type="Gene3D" id="3.30.720.10">
    <property type="entry name" value="Signal recognition particle alu RNA binding heterodimer, srp9/1"/>
    <property type="match status" value="1"/>
</dbReference>
<dbReference type="InterPro" id="IPR003210">
    <property type="entry name" value="Signal_recog_particle_SRP14"/>
</dbReference>
<dbReference type="EMBL" id="CCBP010000121">
    <property type="protein sequence ID" value="CDO73398.1"/>
    <property type="molecule type" value="Genomic_DNA"/>
</dbReference>
<comment type="function">
    <text evidence="7">Component of the signal recognition particle (SRP) complex, a ribonucleoprotein complex that mediates the cotranslational targeting of secretory and membrane proteins to the endoplasmic reticulum (ER).</text>
</comment>
<evidence type="ECO:0000256" key="2">
    <source>
        <dbReference type="ARBA" id="ARBA00010349"/>
    </source>
</evidence>
<reference evidence="9" key="1">
    <citation type="submission" date="2014-01" db="EMBL/GenBank/DDBJ databases">
        <title>The genome of the white-rot fungus Pycnoporus cinnabarinus: a basidiomycete model with a versatile arsenal for lignocellulosic biomass breakdown.</title>
        <authorList>
            <person name="Levasseur A."/>
            <person name="Lomascolo A."/>
            <person name="Ruiz-Duenas F.J."/>
            <person name="Uzan E."/>
            <person name="Piumi F."/>
            <person name="Kues U."/>
            <person name="Ram A.F.J."/>
            <person name="Murat C."/>
            <person name="Haon M."/>
            <person name="Benoit I."/>
            <person name="Arfi Y."/>
            <person name="Chevret D."/>
            <person name="Drula E."/>
            <person name="Kwon M.J."/>
            <person name="Gouret P."/>
            <person name="Lesage-Meessen L."/>
            <person name="Lombard V."/>
            <person name="Mariette J."/>
            <person name="Noirot C."/>
            <person name="Park J."/>
            <person name="Patyshakuliyeva A."/>
            <person name="Wieneger R.A.B."/>
            <person name="Wosten H.A.B."/>
            <person name="Martin F."/>
            <person name="Coutinho P.M."/>
            <person name="de Vries R."/>
            <person name="Martinez A.T."/>
            <person name="Klopp C."/>
            <person name="Pontarotti P."/>
            <person name="Henrissat B."/>
            <person name="Record E."/>
        </authorList>
    </citation>
    <scope>NUCLEOTIDE SEQUENCE [LARGE SCALE GENOMIC DNA]</scope>
    <source>
        <strain evidence="9">BRFM137</strain>
    </source>
</reference>
<proteinExistence type="inferred from homology"/>
<feature type="region of interest" description="Disordered" evidence="8">
    <location>
        <begin position="90"/>
        <end position="136"/>
    </location>
</feature>
<keyword evidence="10" id="KW-1185">Reference proteome</keyword>
<keyword evidence="5 7" id="KW-0733">Signal recognition particle</keyword>
<feature type="compositionally biased region" description="Basic residues" evidence="8">
    <location>
        <begin position="92"/>
        <end position="101"/>
    </location>
</feature>
<dbReference type="OrthoDB" id="19209at2759"/>
<dbReference type="SUPFAM" id="SSF54762">
    <property type="entry name" value="Signal recognition particle alu RNA binding heterodimer, SRP9/14"/>
    <property type="match status" value="1"/>
</dbReference>
<comment type="subunit">
    <text evidence="7">Component of a fungal signal recognition particle (SRP) complex that consists of a 7SL RNA molecule (scR1) and at least six protein subunits: SRP72, SRP68, SRP54, SEC65, SRP21 and SRP14.</text>
</comment>
<evidence type="ECO:0000256" key="5">
    <source>
        <dbReference type="ARBA" id="ARBA00023135"/>
    </source>
</evidence>
<comment type="caution">
    <text evidence="9">The sequence shown here is derived from an EMBL/GenBank/DDBJ whole genome shotgun (WGS) entry which is preliminary data.</text>
</comment>
<evidence type="ECO:0000256" key="1">
    <source>
        <dbReference type="ARBA" id="ARBA00004496"/>
    </source>
</evidence>
<keyword evidence="4 7" id="KW-0694">RNA-binding</keyword>
<dbReference type="AlphaFoldDB" id="A0A060SLU6"/>
<protein>
    <recommendedName>
        <fullName evidence="7">Signal recognition particle subunit SRP14</fullName>
    </recommendedName>
    <alternativeName>
        <fullName evidence="7">Signal recognition particle 14 kDa protein</fullName>
    </alternativeName>
</protein>
<dbReference type="Proteomes" id="UP000029665">
    <property type="component" value="Unassembled WGS sequence"/>
</dbReference>
<dbReference type="GO" id="GO:0005786">
    <property type="term" value="C:signal recognition particle, endoplasmic reticulum targeting"/>
    <property type="evidence" value="ECO:0007669"/>
    <property type="project" value="UniProtKB-UniRule"/>
</dbReference>
<accession>A0A060SLU6</accession>
<dbReference type="InterPro" id="IPR009018">
    <property type="entry name" value="Signal_recog_particle_SRP9/14"/>
</dbReference>
<dbReference type="STRING" id="5643.A0A060SLU6"/>
<feature type="region of interest" description="Disordered" evidence="8">
    <location>
        <begin position="143"/>
        <end position="162"/>
    </location>
</feature>
<gene>
    <name evidence="9" type="ORF">BN946_scf185013.g32</name>
</gene>
<dbReference type="HOGENOM" id="CLU_094309_0_1_1"/>
<comment type="subcellular location">
    <subcellularLocation>
        <location evidence="1 7">Cytoplasm</location>
    </subcellularLocation>
</comment>
<name>A0A060SLU6_PYCCI</name>
<organism evidence="9 10">
    <name type="scientific">Pycnoporus cinnabarinus</name>
    <name type="common">Cinnabar-red polypore</name>
    <name type="synonym">Trametes cinnabarina</name>
    <dbReference type="NCBI Taxonomy" id="5643"/>
    <lineage>
        <taxon>Eukaryota</taxon>
        <taxon>Fungi</taxon>
        <taxon>Dikarya</taxon>
        <taxon>Basidiomycota</taxon>
        <taxon>Agaricomycotina</taxon>
        <taxon>Agaricomycetes</taxon>
        <taxon>Polyporales</taxon>
        <taxon>Polyporaceae</taxon>
        <taxon>Trametes</taxon>
    </lineage>
</organism>
<evidence type="ECO:0000313" key="10">
    <source>
        <dbReference type="Proteomes" id="UP000029665"/>
    </source>
</evidence>
<dbReference type="GO" id="GO:0006614">
    <property type="term" value="P:SRP-dependent cotranslational protein targeting to membrane"/>
    <property type="evidence" value="ECO:0007669"/>
    <property type="project" value="UniProtKB-UniRule"/>
</dbReference>
<dbReference type="Pfam" id="PF02290">
    <property type="entry name" value="SRP14"/>
    <property type="match status" value="1"/>
</dbReference>
<feature type="compositionally biased region" description="Basic residues" evidence="8">
    <location>
        <begin position="126"/>
        <end position="136"/>
    </location>
</feature>
<evidence type="ECO:0000256" key="4">
    <source>
        <dbReference type="ARBA" id="ARBA00022884"/>
    </source>
</evidence>
<dbReference type="GO" id="GO:0008312">
    <property type="term" value="F:7S RNA binding"/>
    <property type="evidence" value="ECO:0007669"/>
    <property type="project" value="UniProtKB-UniRule"/>
</dbReference>
<dbReference type="PANTHER" id="PTHR12013">
    <property type="entry name" value="SIGNAL RECOGNITION PARTICLE 14 KD PROTEIN"/>
    <property type="match status" value="1"/>
</dbReference>
<evidence type="ECO:0000256" key="3">
    <source>
        <dbReference type="ARBA" id="ARBA00022490"/>
    </source>
</evidence>
<comment type="similarity">
    <text evidence="2 7">Belongs to the SRP14 family.</text>
</comment>
<keyword evidence="3 7" id="KW-0963">Cytoplasm</keyword>
<dbReference type="GO" id="GO:0030942">
    <property type="term" value="F:endoplasmic reticulum signal peptide binding"/>
    <property type="evidence" value="ECO:0007669"/>
    <property type="project" value="UniProtKB-UniRule"/>
</dbReference>
<evidence type="ECO:0000256" key="8">
    <source>
        <dbReference type="SAM" id="MobiDB-lite"/>
    </source>
</evidence>
<keyword evidence="6 7" id="KW-0687">Ribonucleoprotein</keyword>
<evidence type="ECO:0000256" key="6">
    <source>
        <dbReference type="ARBA" id="ARBA00023274"/>
    </source>
</evidence>
<sequence length="162" mass="18683">MQLVDNETFFKQLSGLFETSTKSGSIWLTHKRFTYEGGDVHMSAEDDIKEYPCLIRVTDGKEAKFSTVVQPAELEEFHATYGALLKASMTSLRKRDKKREKQRAEEAARKKRRLQQEIVIDGPKRGNGRRKRQRKIKAALKLEEAKKKAQEREEAKARTKAS</sequence>